<comment type="catalytic activity">
    <reaction evidence="1">
        <text>S-ubiquitinyl-[E2 ubiquitin-conjugating enzyme]-L-cysteine + [acceptor protein]-L-lysine = [E2 ubiquitin-conjugating enzyme]-L-cysteine + N(6)-ubiquitinyl-[acceptor protein]-L-lysine.</text>
        <dbReference type="EC" id="2.3.2.27"/>
    </reaction>
</comment>
<dbReference type="AlphaFoldDB" id="A0ABD3CPL5"/>
<evidence type="ECO:0000256" key="7">
    <source>
        <dbReference type="ARBA" id="ARBA00022786"/>
    </source>
</evidence>
<accession>A0ABD3CPL5</accession>
<evidence type="ECO:0000256" key="11">
    <source>
        <dbReference type="SAM" id="SignalP"/>
    </source>
</evidence>
<dbReference type="EC" id="2.3.2.27" evidence="4"/>
<organism evidence="14 15">
    <name type="scientific">Castilleja foliolosa</name>
    <dbReference type="NCBI Taxonomy" id="1961234"/>
    <lineage>
        <taxon>Eukaryota</taxon>
        <taxon>Viridiplantae</taxon>
        <taxon>Streptophyta</taxon>
        <taxon>Embryophyta</taxon>
        <taxon>Tracheophyta</taxon>
        <taxon>Spermatophyta</taxon>
        <taxon>Magnoliopsida</taxon>
        <taxon>eudicotyledons</taxon>
        <taxon>Gunneridae</taxon>
        <taxon>Pentapetalae</taxon>
        <taxon>asterids</taxon>
        <taxon>lamiids</taxon>
        <taxon>Lamiales</taxon>
        <taxon>Orobanchaceae</taxon>
        <taxon>Pedicularideae</taxon>
        <taxon>Castillejinae</taxon>
        <taxon>Castilleja</taxon>
    </lineage>
</organism>
<evidence type="ECO:0000259" key="12">
    <source>
        <dbReference type="Pfam" id="PF11145"/>
    </source>
</evidence>
<evidence type="ECO:0000256" key="3">
    <source>
        <dbReference type="ARBA" id="ARBA00004906"/>
    </source>
</evidence>
<evidence type="ECO:0000256" key="5">
    <source>
        <dbReference type="ARBA" id="ARBA00022679"/>
    </source>
</evidence>
<feature type="domain" description="DUF2921" evidence="13">
    <location>
        <begin position="411"/>
        <end position="595"/>
    </location>
</feature>
<feature type="transmembrane region" description="Helical" evidence="10">
    <location>
        <begin position="650"/>
        <end position="675"/>
    </location>
</feature>
<feature type="domain" description="DUF2921" evidence="13">
    <location>
        <begin position="33"/>
        <end position="212"/>
    </location>
</feature>
<evidence type="ECO:0000313" key="15">
    <source>
        <dbReference type="Proteomes" id="UP001632038"/>
    </source>
</evidence>
<dbReference type="InterPro" id="IPR021319">
    <property type="entry name" value="DUF2921"/>
</dbReference>
<evidence type="ECO:0000256" key="1">
    <source>
        <dbReference type="ARBA" id="ARBA00000900"/>
    </source>
</evidence>
<dbReference type="Proteomes" id="UP001632038">
    <property type="component" value="Unassembled WGS sequence"/>
</dbReference>
<comment type="subcellular location">
    <subcellularLocation>
        <location evidence="2">Endomembrane system</location>
        <topology evidence="2">Multi-pass membrane protein</topology>
    </subcellularLocation>
</comment>
<dbReference type="Pfam" id="PF25333">
    <property type="entry name" value="DUF2921_N"/>
    <property type="match status" value="3"/>
</dbReference>
<dbReference type="GO" id="GO:0061630">
    <property type="term" value="F:ubiquitin protein ligase activity"/>
    <property type="evidence" value="ECO:0007669"/>
    <property type="project" value="UniProtKB-EC"/>
</dbReference>
<comment type="caution">
    <text evidence="14">The sequence shown here is derived from an EMBL/GenBank/DDBJ whole genome shotgun (WGS) entry which is preliminary data.</text>
</comment>
<feature type="transmembrane region" description="Helical" evidence="10">
    <location>
        <begin position="695"/>
        <end position="716"/>
    </location>
</feature>
<feature type="transmembrane region" description="Helical" evidence="10">
    <location>
        <begin position="833"/>
        <end position="855"/>
    </location>
</feature>
<dbReference type="InterPro" id="IPR057425">
    <property type="entry name" value="DUF2921_N"/>
</dbReference>
<evidence type="ECO:0000256" key="8">
    <source>
        <dbReference type="ARBA" id="ARBA00022989"/>
    </source>
</evidence>
<dbReference type="PANTHER" id="PTHR33389">
    <property type="entry name" value="FAMILY PROTEIN, PUTATIVE (DUF2921)-RELATED"/>
    <property type="match status" value="1"/>
</dbReference>
<feature type="transmembrane region" description="Helical" evidence="10">
    <location>
        <begin position="728"/>
        <end position="749"/>
    </location>
</feature>
<evidence type="ECO:0000313" key="14">
    <source>
        <dbReference type="EMBL" id="KAL3631417.1"/>
    </source>
</evidence>
<gene>
    <name evidence="14" type="ORF">CASFOL_024401</name>
</gene>
<evidence type="ECO:0000256" key="6">
    <source>
        <dbReference type="ARBA" id="ARBA00022692"/>
    </source>
</evidence>
<feature type="domain" description="DUF2921" evidence="13">
    <location>
        <begin position="313"/>
        <end position="388"/>
    </location>
</feature>
<feature type="domain" description="SWEET-like" evidence="12">
    <location>
        <begin position="607"/>
        <end position="869"/>
    </location>
</feature>
<evidence type="ECO:0000256" key="9">
    <source>
        <dbReference type="ARBA" id="ARBA00023136"/>
    </source>
</evidence>
<keyword evidence="8 10" id="KW-1133">Transmembrane helix</keyword>
<name>A0ABD3CPL5_9LAMI</name>
<feature type="signal peptide" evidence="11">
    <location>
        <begin position="1"/>
        <end position="23"/>
    </location>
</feature>
<reference evidence="15" key="1">
    <citation type="journal article" date="2024" name="IScience">
        <title>Strigolactones Initiate the Formation of Haustorium-like Structures in Castilleja.</title>
        <authorList>
            <person name="Buerger M."/>
            <person name="Peterson D."/>
            <person name="Chory J."/>
        </authorList>
    </citation>
    <scope>NUCLEOTIDE SEQUENCE [LARGE SCALE GENOMIC DNA]</scope>
</reference>
<proteinExistence type="predicted"/>
<keyword evidence="9 10" id="KW-0472">Membrane</keyword>
<evidence type="ECO:0000256" key="2">
    <source>
        <dbReference type="ARBA" id="ARBA00004127"/>
    </source>
</evidence>
<evidence type="ECO:0000259" key="13">
    <source>
        <dbReference type="Pfam" id="PF25333"/>
    </source>
</evidence>
<dbReference type="PANTHER" id="PTHR33389:SF18">
    <property type="entry name" value="OS01G0677900 PROTEIN"/>
    <property type="match status" value="1"/>
</dbReference>
<dbReference type="GO" id="GO:0012505">
    <property type="term" value="C:endomembrane system"/>
    <property type="evidence" value="ECO:0007669"/>
    <property type="project" value="UniProtKB-SubCell"/>
</dbReference>
<feature type="chain" id="PRO_5044758628" description="RING-type E3 ubiquitin transferase" evidence="11">
    <location>
        <begin position="24"/>
        <end position="884"/>
    </location>
</feature>
<feature type="transmembrane region" description="Helical" evidence="10">
    <location>
        <begin position="617"/>
        <end position="638"/>
    </location>
</feature>
<keyword evidence="7" id="KW-0833">Ubl conjugation pathway</keyword>
<evidence type="ECO:0000256" key="10">
    <source>
        <dbReference type="SAM" id="Phobius"/>
    </source>
</evidence>
<keyword evidence="5" id="KW-0808">Transferase</keyword>
<keyword evidence="15" id="KW-1185">Reference proteome</keyword>
<comment type="pathway">
    <text evidence="3">Protein modification; protein ubiquitination.</text>
</comment>
<sequence length="884" mass="99905">MYCSWFYTSLCFFFLTIILQTNSSPTPKTTVSYADHCSSFVPESSTTTRISQRSLPNLITPYLTGGDRLLGVKQENQSFYDKGKLLKLRIQPNHYKTIAQGIYKVEALLSIRSPYLYYSNETDNSVYAGSYYRRSSRARGSIRFRLTGFWSEISRKLCMVGSTVDEIRTVDFDVVLKLNFASEYPNIYTGVVSGTLESTSHVVNDPGYFDPIFLFQFPELSNYSYSLFSGEIGGGSFFGDSEVVKKSPSLGLQPINLCSMVSTILAMESETGMLSSGFFALYPIQCSWPEKKLRFMVKFQNMSYGDQEFDLASTLIGEASWDDKSNELSGFACRILNPSDNPKHAVGDCSMWLTLKYNATWNIRNEPEVDGQFWSTKKVNDSGHFGKVNLTSFDRTPFPDLHYEYSELGRVKKLCPVKKPAKKRDIYPDGHSYNMRFDLSVKNSKGDGIAWGYANPVSVGNDLYDRNDMIVGDAYVSTEMPLHEKSTNISYKIGINTNKVKLVNLSPNLKVPMDFTHRWDINAEGVYSAENGHLCMVGCGKFTTYGINSTHLSTDCEILVKFQFASLNDTKDGFIKGTIESTRNKTDPLRFEDMSLSSAAYNGEMAERSVWRMDLEITMVLISNTLLCIFVWLQILHVKRNPKALSHISLVMLLILCLGHMIPLVLNFEAVFLGSRNKQTLFMSSNNGWLEANEVAVRVITMVAFLFQIRLVQLVWNTKQSEASKKKSAFVLLPFYIFGCIIALTLNWVRGREYSIWGGLRSYAGLILDGFLFPQISLNIFGGSAEKVLARSFYVGTSAVRLVPHAYNQYRAHNYPTHDVNGTYYYANPGADLYSTAWDVLIPCGVIVLAVIVFLQQRNGGRWILPQKFRELELYENVPTLVDQ</sequence>
<protein>
    <recommendedName>
        <fullName evidence="4">RING-type E3 ubiquitin transferase</fullName>
        <ecNumber evidence="4">2.3.2.27</ecNumber>
    </recommendedName>
</protein>
<keyword evidence="6 10" id="KW-0812">Transmembrane</keyword>
<evidence type="ECO:0000256" key="4">
    <source>
        <dbReference type="ARBA" id="ARBA00012483"/>
    </source>
</evidence>
<keyword evidence="11" id="KW-0732">Signal</keyword>
<dbReference type="Pfam" id="PF11145">
    <property type="entry name" value="DUF2921"/>
    <property type="match status" value="1"/>
</dbReference>
<dbReference type="EMBL" id="JAVIJP010000032">
    <property type="protein sequence ID" value="KAL3631417.1"/>
    <property type="molecule type" value="Genomic_DNA"/>
</dbReference>